<protein>
    <submittedName>
        <fullName evidence="1">Uncharacterized protein</fullName>
    </submittedName>
</protein>
<proteinExistence type="predicted"/>
<evidence type="ECO:0000313" key="1">
    <source>
        <dbReference type="EMBL" id="ORY14054.1"/>
    </source>
</evidence>
<reference evidence="1 2" key="1">
    <citation type="submission" date="2016-07" db="EMBL/GenBank/DDBJ databases">
        <title>Pervasive Adenine N6-methylation of Active Genes in Fungi.</title>
        <authorList>
            <consortium name="DOE Joint Genome Institute"/>
            <person name="Mondo S.J."/>
            <person name="Dannebaum R.O."/>
            <person name="Kuo R.C."/>
            <person name="Labutti K."/>
            <person name="Haridas S."/>
            <person name="Kuo A."/>
            <person name="Salamov A."/>
            <person name="Ahrendt S.R."/>
            <person name="Lipzen A."/>
            <person name="Sullivan W."/>
            <person name="Andreopoulos W.B."/>
            <person name="Clum A."/>
            <person name="Lindquist E."/>
            <person name="Daum C."/>
            <person name="Ramamoorthy G.K."/>
            <person name="Gryganskyi A."/>
            <person name="Culley D."/>
            <person name="Magnuson J.K."/>
            <person name="James T.Y."/>
            <person name="O'Malley M.A."/>
            <person name="Stajich J.E."/>
            <person name="Spatafora J.W."/>
            <person name="Visel A."/>
            <person name="Grigoriev I.V."/>
        </authorList>
    </citation>
    <scope>NUCLEOTIDE SEQUENCE [LARGE SCALE GENOMIC DNA]</scope>
    <source>
        <strain evidence="1 2">CBS 115471</strain>
    </source>
</reference>
<keyword evidence="2" id="KW-1185">Reference proteome</keyword>
<accession>A0A1Y1ZV20</accession>
<dbReference type="Proteomes" id="UP000193144">
    <property type="component" value="Unassembled WGS sequence"/>
</dbReference>
<comment type="caution">
    <text evidence="1">The sequence shown here is derived from an EMBL/GenBank/DDBJ whole genome shotgun (WGS) entry which is preliminary data.</text>
</comment>
<evidence type="ECO:0000313" key="2">
    <source>
        <dbReference type="Proteomes" id="UP000193144"/>
    </source>
</evidence>
<sequence length="150" mass="16758">MGNGWVLVENHKGVTGYAQRHHLAFNVEAKSPAIAYFAWKEAATKFEEGLATTFPDPILYLNMCKAPHCKPNKEKGAGIRACVHDMATLLQGSGKLTYSYVKVERNHWHPDKVSRLYPESQNDEFKNKAQGLFVLIGVVMEKIQASTAPK</sequence>
<gene>
    <name evidence="1" type="ORF">BCR34DRAFT_599468</name>
</gene>
<name>A0A1Y1ZV20_9PLEO</name>
<organism evidence="1 2">
    <name type="scientific">Clohesyomyces aquaticus</name>
    <dbReference type="NCBI Taxonomy" id="1231657"/>
    <lineage>
        <taxon>Eukaryota</taxon>
        <taxon>Fungi</taxon>
        <taxon>Dikarya</taxon>
        <taxon>Ascomycota</taxon>
        <taxon>Pezizomycotina</taxon>
        <taxon>Dothideomycetes</taxon>
        <taxon>Pleosporomycetidae</taxon>
        <taxon>Pleosporales</taxon>
        <taxon>Lindgomycetaceae</taxon>
        <taxon>Clohesyomyces</taxon>
    </lineage>
</organism>
<dbReference type="AlphaFoldDB" id="A0A1Y1ZV20"/>
<dbReference type="OrthoDB" id="3797359at2759"/>
<dbReference type="EMBL" id="MCFA01000036">
    <property type="protein sequence ID" value="ORY14054.1"/>
    <property type="molecule type" value="Genomic_DNA"/>
</dbReference>